<dbReference type="PANTHER" id="PTHR48435:SF1">
    <property type="entry name" value="POLYPROTEIN"/>
    <property type="match status" value="1"/>
</dbReference>
<dbReference type="EMBL" id="JANJYJ010000006">
    <property type="protein sequence ID" value="KAK3205523.1"/>
    <property type="molecule type" value="Genomic_DNA"/>
</dbReference>
<feature type="compositionally biased region" description="Basic residues" evidence="1">
    <location>
        <begin position="52"/>
        <end position="65"/>
    </location>
</feature>
<feature type="region of interest" description="Disordered" evidence="1">
    <location>
        <begin position="52"/>
        <end position="73"/>
    </location>
</feature>
<name>A0AAE0A8U9_9ROSI</name>
<proteinExistence type="predicted"/>
<evidence type="ECO:0000256" key="1">
    <source>
        <dbReference type="SAM" id="MobiDB-lite"/>
    </source>
</evidence>
<keyword evidence="3" id="KW-1185">Reference proteome</keyword>
<comment type="caution">
    <text evidence="2">The sequence shown here is derived from an EMBL/GenBank/DDBJ whole genome shotgun (WGS) entry which is preliminary data.</text>
</comment>
<protein>
    <submittedName>
        <fullName evidence="2">Uncharacterized protein</fullName>
    </submittedName>
</protein>
<dbReference type="InterPro" id="IPR053098">
    <property type="entry name" value="Petuviruses_polyprotein"/>
</dbReference>
<organism evidence="2 3">
    <name type="scientific">Dipteronia sinensis</name>
    <dbReference type="NCBI Taxonomy" id="43782"/>
    <lineage>
        <taxon>Eukaryota</taxon>
        <taxon>Viridiplantae</taxon>
        <taxon>Streptophyta</taxon>
        <taxon>Embryophyta</taxon>
        <taxon>Tracheophyta</taxon>
        <taxon>Spermatophyta</taxon>
        <taxon>Magnoliopsida</taxon>
        <taxon>eudicotyledons</taxon>
        <taxon>Gunneridae</taxon>
        <taxon>Pentapetalae</taxon>
        <taxon>rosids</taxon>
        <taxon>malvids</taxon>
        <taxon>Sapindales</taxon>
        <taxon>Sapindaceae</taxon>
        <taxon>Hippocastanoideae</taxon>
        <taxon>Acereae</taxon>
        <taxon>Dipteronia</taxon>
    </lineage>
</organism>
<dbReference type="Proteomes" id="UP001281410">
    <property type="component" value="Unassembled WGS sequence"/>
</dbReference>
<reference evidence="2" key="1">
    <citation type="journal article" date="2023" name="Plant J.">
        <title>Genome sequences and population genomics provide insights into the demographic history, inbreeding, and mutation load of two 'living fossil' tree species of Dipteronia.</title>
        <authorList>
            <person name="Feng Y."/>
            <person name="Comes H.P."/>
            <person name="Chen J."/>
            <person name="Zhu S."/>
            <person name="Lu R."/>
            <person name="Zhang X."/>
            <person name="Li P."/>
            <person name="Qiu J."/>
            <person name="Olsen K.M."/>
            <person name="Qiu Y."/>
        </authorList>
    </citation>
    <scope>NUCLEOTIDE SEQUENCE</scope>
    <source>
        <strain evidence="2">NBL</strain>
    </source>
</reference>
<evidence type="ECO:0000313" key="2">
    <source>
        <dbReference type="EMBL" id="KAK3205523.1"/>
    </source>
</evidence>
<dbReference type="PANTHER" id="PTHR48435">
    <property type="entry name" value="POLYPROTEIN"/>
    <property type="match status" value="1"/>
</dbReference>
<sequence>MIRPITTEEDIPIHSFEADGSTIYTDKINGHFIWDVDPSMCDPDCSCQRSSQRYRRTSCKPSRRSHSPDDPDNPWIGLLPISKQPLPIYDRALQILRTKGLLPQLRSPPIPCFMASRYDQVFPPLEPASNPEKTIFSRPYVQSTEVLHDGSFKAPFSCRTSS</sequence>
<accession>A0AAE0A8U9</accession>
<dbReference type="AlphaFoldDB" id="A0AAE0A8U9"/>
<gene>
    <name evidence="2" type="ORF">Dsin_019569</name>
</gene>
<evidence type="ECO:0000313" key="3">
    <source>
        <dbReference type="Proteomes" id="UP001281410"/>
    </source>
</evidence>